<dbReference type="PANTHER" id="PTHR35296">
    <property type="entry name" value="EXPRESSED PROTEIN"/>
    <property type="match status" value="1"/>
</dbReference>
<organism evidence="2 3">
    <name type="scientific">Acacia crassicarpa</name>
    <name type="common">northern wattle</name>
    <dbReference type="NCBI Taxonomy" id="499986"/>
    <lineage>
        <taxon>Eukaryota</taxon>
        <taxon>Viridiplantae</taxon>
        <taxon>Streptophyta</taxon>
        <taxon>Embryophyta</taxon>
        <taxon>Tracheophyta</taxon>
        <taxon>Spermatophyta</taxon>
        <taxon>Magnoliopsida</taxon>
        <taxon>eudicotyledons</taxon>
        <taxon>Gunneridae</taxon>
        <taxon>Pentapetalae</taxon>
        <taxon>rosids</taxon>
        <taxon>fabids</taxon>
        <taxon>Fabales</taxon>
        <taxon>Fabaceae</taxon>
        <taxon>Caesalpinioideae</taxon>
        <taxon>mimosoid clade</taxon>
        <taxon>Acacieae</taxon>
        <taxon>Acacia</taxon>
    </lineage>
</organism>
<keyword evidence="3" id="KW-1185">Reference proteome</keyword>
<dbReference type="Pfam" id="PF02519">
    <property type="entry name" value="Auxin_inducible"/>
    <property type="match status" value="1"/>
</dbReference>
<comment type="similarity">
    <text evidence="1">Belongs to the ARG7 family.</text>
</comment>
<comment type="caution">
    <text evidence="2">The sequence shown here is derived from an EMBL/GenBank/DDBJ whole genome shotgun (WGS) entry which is preliminary data.</text>
</comment>
<dbReference type="GO" id="GO:0009733">
    <property type="term" value="P:response to auxin"/>
    <property type="evidence" value="ECO:0007669"/>
    <property type="project" value="InterPro"/>
</dbReference>
<dbReference type="AlphaFoldDB" id="A0AAE1J0K1"/>
<protein>
    <submittedName>
        <fullName evidence="2">Uncharacterized protein</fullName>
    </submittedName>
</protein>
<dbReference type="PANTHER" id="PTHR35296:SF3">
    <property type="entry name" value="EXPRESSED PROTEIN"/>
    <property type="match status" value="1"/>
</dbReference>
<evidence type="ECO:0000313" key="3">
    <source>
        <dbReference type="Proteomes" id="UP001293593"/>
    </source>
</evidence>
<accession>A0AAE1J0K1</accession>
<dbReference type="EMBL" id="JAWXYG010000010">
    <property type="protein sequence ID" value="KAK4260252.1"/>
    <property type="molecule type" value="Genomic_DNA"/>
</dbReference>
<name>A0AAE1J0K1_9FABA</name>
<proteinExistence type="inferred from homology"/>
<evidence type="ECO:0000313" key="2">
    <source>
        <dbReference type="EMBL" id="KAK4260252.1"/>
    </source>
</evidence>
<dbReference type="Proteomes" id="UP001293593">
    <property type="component" value="Unassembled WGS sequence"/>
</dbReference>
<gene>
    <name evidence="2" type="ORF">QN277_003394</name>
</gene>
<reference evidence="2" key="1">
    <citation type="submission" date="2023-10" db="EMBL/GenBank/DDBJ databases">
        <title>Chromosome-level genome of the transformable northern wattle, Acacia crassicarpa.</title>
        <authorList>
            <person name="Massaro I."/>
            <person name="Sinha N.R."/>
            <person name="Poethig S."/>
            <person name="Leichty A.R."/>
        </authorList>
    </citation>
    <scope>NUCLEOTIDE SEQUENCE</scope>
    <source>
        <strain evidence="2">Acra3RX</strain>
        <tissue evidence="2">Leaf</tissue>
    </source>
</reference>
<dbReference type="InterPro" id="IPR003676">
    <property type="entry name" value="SAUR_fam"/>
</dbReference>
<sequence>MDCSCSCLMLPVSWKRKKCNNGRRPRYEVLRKDEFDEEYSEIVSVIVGKEKRMFVVEASILEEKPFRVLMETTDSYFRSEERAIFVNHVDAILFEHMLWLFHNNDFSSSSKFSWKDIIEFYSEPES</sequence>
<evidence type="ECO:0000256" key="1">
    <source>
        <dbReference type="ARBA" id="ARBA00006974"/>
    </source>
</evidence>